<dbReference type="InterPro" id="IPR017932">
    <property type="entry name" value="GATase_2_dom"/>
</dbReference>
<dbReference type="EC" id="2.6.1.16" evidence="2 8"/>
<comment type="subcellular location">
    <subcellularLocation>
        <location evidence="8">Cytoplasm</location>
    </subcellularLocation>
</comment>
<comment type="caution">
    <text evidence="11">The sequence shown here is derived from an EMBL/GenBank/DDBJ whole genome shotgun (WGS) entry which is preliminary data.</text>
</comment>
<feature type="active site" description="Nucleophile; for GATase activity" evidence="8">
    <location>
        <position position="2"/>
    </location>
</feature>
<feature type="domain" description="SIS" evidence="10">
    <location>
        <begin position="456"/>
        <end position="598"/>
    </location>
</feature>
<gene>
    <name evidence="8 11" type="primary">glmS</name>
    <name evidence="11" type="ORF">HKD21_05190</name>
</gene>
<dbReference type="PANTHER" id="PTHR10937:SF0">
    <property type="entry name" value="GLUTAMINE--FRUCTOSE-6-PHOSPHATE TRANSAMINASE (ISOMERIZING)"/>
    <property type="match status" value="1"/>
</dbReference>
<feature type="initiator methionine" description="Removed" evidence="8">
    <location>
        <position position="1"/>
    </location>
</feature>
<dbReference type="Pfam" id="PF01380">
    <property type="entry name" value="SIS"/>
    <property type="match status" value="2"/>
</dbReference>
<keyword evidence="4 8" id="KW-0032">Aminotransferase</keyword>
<dbReference type="CDD" id="cd05009">
    <property type="entry name" value="SIS_GlmS_GlmD_2"/>
    <property type="match status" value="1"/>
</dbReference>
<keyword evidence="8" id="KW-0963">Cytoplasm</keyword>
<evidence type="ECO:0000259" key="10">
    <source>
        <dbReference type="PROSITE" id="PS51464"/>
    </source>
</evidence>
<dbReference type="Pfam" id="PF13522">
    <property type="entry name" value="GATase_6"/>
    <property type="match status" value="1"/>
</dbReference>
<dbReference type="EMBL" id="JABCQO010000003">
    <property type="protein sequence ID" value="MBF0876243.1"/>
    <property type="molecule type" value="Genomic_DNA"/>
</dbReference>
<dbReference type="SUPFAM" id="SSF56235">
    <property type="entry name" value="N-terminal nucleophile aminohydrolases (Ntn hydrolases)"/>
    <property type="match status" value="1"/>
</dbReference>
<dbReference type="Gene3D" id="3.60.20.10">
    <property type="entry name" value="Glutamine Phosphoribosylpyrophosphate, subunit 1, domain 1"/>
    <property type="match status" value="1"/>
</dbReference>
<feature type="active site" description="For Fru-6P isomerization activity" evidence="8">
    <location>
        <position position="603"/>
    </location>
</feature>
<dbReference type="InterPro" id="IPR029055">
    <property type="entry name" value="Ntn_hydrolases_N"/>
</dbReference>
<protein>
    <recommendedName>
        <fullName evidence="3 8">Glutamine--fructose-6-phosphate aminotransferase [isomerizing]</fullName>
        <ecNumber evidence="2 8">2.6.1.16</ecNumber>
    </recommendedName>
    <alternativeName>
        <fullName evidence="8">D-fructose-6-phosphate amidotransferase</fullName>
    </alternativeName>
    <alternativeName>
        <fullName evidence="8">GFAT</fullName>
    </alternativeName>
    <alternativeName>
        <fullName evidence="8">Glucosamine-6-phosphate synthase</fullName>
    </alternativeName>
    <alternativeName>
        <fullName evidence="8">Hexosephosphate aminotransferase</fullName>
    </alternativeName>
    <alternativeName>
        <fullName evidence="8">L-glutamine--D-fructose-6-phosphate amidotransferase</fullName>
    </alternativeName>
</protein>
<evidence type="ECO:0000313" key="12">
    <source>
        <dbReference type="Proteomes" id="UP000630952"/>
    </source>
</evidence>
<evidence type="ECO:0000256" key="8">
    <source>
        <dbReference type="HAMAP-Rule" id="MF_00164"/>
    </source>
</evidence>
<dbReference type="InterPro" id="IPR005855">
    <property type="entry name" value="GFAT"/>
</dbReference>
<name>A0ABR9YCG7_9PROT</name>
<dbReference type="SUPFAM" id="SSF53697">
    <property type="entry name" value="SIS domain"/>
    <property type="match status" value="1"/>
</dbReference>
<dbReference type="InterPro" id="IPR046348">
    <property type="entry name" value="SIS_dom_sf"/>
</dbReference>
<dbReference type="Proteomes" id="UP000630952">
    <property type="component" value="Unassembled WGS sequence"/>
</dbReference>
<evidence type="ECO:0000256" key="1">
    <source>
        <dbReference type="ARBA" id="ARBA00001031"/>
    </source>
</evidence>
<evidence type="ECO:0000256" key="6">
    <source>
        <dbReference type="ARBA" id="ARBA00022737"/>
    </source>
</evidence>
<evidence type="ECO:0000313" key="11">
    <source>
        <dbReference type="EMBL" id="MBF0876243.1"/>
    </source>
</evidence>
<keyword evidence="6" id="KW-0677">Repeat</keyword>
<organism evidence="11 12">
    <name type="scientific">Gluconobacter cerevisiae</name>
    <dbReference type="NCBI Taxonomy" id="1379734"/>
    <lineage>
        <taxon>Bacteria</taxon>
        <taxon>Pseudomonadati</taxon>
        <taxon>Pseudomonadota</taxon>
        <taxon>Alphaproteobacteria</taxon>
        <taxon>Acetobacterales</taxon>
        <taxon>Acetobacteraceae</taxon>
        <taxon>Gluconobacter</taxon>
    </lineage>
</organism>
<dbReference type="HAMAP" id="MF_00164">
    <property type="entry name" value="GlmS"/>
    <property type="match status" value="1"/>
</dbReference>
<evidence type="ECO:0000256" key="2">
    <source>
        <dbReference type="ARBA" id="ARBA00012916"/>
    </source>
</evidence>
<evidence type="ECO:0000256" key="7">
    <source>
        <dbReference type="ARBA" id="ARBA00022962"/>
    </source>
</evidence>
<comment type="function">
    <text evidence="8">Catalyzes the first step in hexosamine metabolism, converting fructose-6P into glucosamine-6P using glutamine as a nitrogen source.</text>
</comment>
<feature type="domain" description="Glutamine amidotransferase type-2" evidence="9">
    <location>
        <begin position="2"/>
        <end position="218"/>
    </location>
</feature>
<dbReference type="RefSeq" id="WP_194254546.1">
    <property type="nucleotide sequence ID" value="NZ_JABCQO010000003.1"/>
</dbReference>
<dbReference type="Gene3D" id="3.40.50.10490">
    <property type="entry name" value="Glucose-6-phosphate isomerase like protein, domain 1"/>
    <property type="match status" value="2"/>
</dbReference>
<dbReference type="GO" id="GO:0004360">
    <property type="term" value="F:glutamine-fructose-6-phosphate transaminase (isomerizing) activity"/>
    <property type="evidence" value="ECO:0007669"/>
    <property type="project" value="UniProtKB-EC"/>
</dbReference>
<proteinExistence type="inferred from homology"/>
<dbReference type="CDD" id="cd00714">
    <property type="entry name" value="GFAT"/>
    <property type="match status" value="1"/>
</dbReference>
<accession>A0ABR9YCG7</accession>
<dbReference type="CDD" id="cd05008">
    <property type="entry name" value="SIS_GlmS_GlmD_1"/>
    <property type="match status" value="1"/>
</dbReference>
<sequence>MCGICGIVGHKPASPIAFEALRRLEYRGYDSAGIATLTASGDIERRRAAGKLDNLERVLKEHPLHGTTAIGHTRWATHGAPTENNAHPHEAGRVAIVHNGIIENFAALKEELESKGRVFRTETDSETVAHLVDDYLEQGLPPREAAFAAIKRLEGAYAIAMIFKDHEGLLLGARHGAPLAVGYGDGEMFLGSDSIALAPMARKMTYLEDGDWCELTTDNVRIFDMTGAEISRPVQDLTFMAGQVGKDGYRHYMEKELHEHPVAIGQTLKRITDPASKRITLPAMPFDPAQVPRVTITACGSAYYAGMVGRYWLESLARIPVEIDVASEMRYREPPQPDKGVALLISQSGETADTLGVLRSLKKAGQSIVSVLNVEHSTIGRESDLVLGMDAGPEISVASTKAFTAQLSVLAALAIEFARARGTMDQAREERLTASLLDLPSRAAEVFTRTKDIQAMAAVVAQARDVLYLGRGICTPIAFEGALKLKEISYIHAEAYAAGELKHGPISLIDQTVPVVAIAPSTILFDKTLSNLQEAKARGGRILVFTDAAGAKRLEGVAEQIVIMPDVDAFVAPILYAIPVQMLAYEVALLKGTDVDQPRNLAKSVTVE</sequence>
<dbReference type="InterPro" id="IPR035490">
    <property type="entry name" value="GlmS/FrlB_SIS"/>
</dbReference>
<evidence type="ECO:0000259" key="9">
    <source>
        <dbReference type="PROSITE" id="PS51278"/>
    </source>
</evidence>
<dbReference type="PROSITE" id="PS51464">
    <property type="entry name" value="SIS"/>
    <property type="match status" value="2"/>
</dbReference>
<dbReference type="InterPro" id="IPR001347">
    <property type="entry name" value="SIS_dom"/>
</dbReference>
<dbReference type="PANTHER" id="PTHR10937">
    <property type="entry name" value="GLUCOSAMINE--FRUCTOSE-6-PHOSPHATE AMINOTRANSFERASE, ISOMERIZING"/>
    <property type="match status" value="1"/>
</dbReference>
<dbReference type="PROSITE" id="PS51278">
    <property type="entry name" value="GATASE_TYPE_2"/>
    <property type="match status" value="1"/>
</dbReference>
<evidence type="ECO:0000256" key="4">
    <source>
        <dbReference type="ARBA" id="ARBA00022576"/>
    </source>
</evidence>
<reference evidence="12" key="1">
    <citation type="submission" date="2020-04" db="EMBL/GenBank/DDBJ databases">
        <title>Description of novel Gluconacetobacter.</title>
        <authorList>
            <person name="Sombolestani A."/>
        </authorList>
    </citation>
    <scope>NUCLEOTIDE SEQUENCE [LARGE SCALE GENOMIC DNA]</scope>
    <source>
        <strain evidence="12">LMG 27748</strain>
    </source>
</reference>
<dbReference type="InterPro" id="IPR047084">
    <property type="entry name" value="GFAT_N"/>
</dbReference>
<keyword evidence="5 8" id="KW-0808">Transferase</keyword>
<dbReference type="NCBIfam" id="TIGR01135">
    <property type="entry name" value="glmS"/>
    <property type="match status" value="1"/>
</dbReference>
<evidence type="ECO:0000256" key="3">
    <source>
        <dbReference type="ARBA" id="ARBA00016090"/>
    </source>
</evidence>
<reference evidence="11 12" key="2">
    <citation type="submission" date="2020-11" db="EMBL/GenBank/DDBJ databases">
        <title>Description of novel Gluconobacter species.</title>
        <authorList>
            <person name="Cleenwerck I."/>
            <person name="Cnockaert M."/>
            <person name="Borremans W."/>
            <person name="Wieme A.D."/>
            <person name="De Vuyst L."/>
            <person name="Vandamme P."/>
        </authorList>
    </citation>
    <scope>NUCLEOTIDE SEQUENCE [LARGE SCALE GENOMIC DNA]</scope>
    <source>
        <strain evidence="11 12">LMG 27748</strain>
    </source>
</reference>
<keyword evidence="7" id="KW-0315">Glutamine amidotransferase</keyword>
<feature type="domain" description="SIS" evidence="10">
    <location>
        <begin position="284"/>
        <end position="423"/>
    </location>
</feature>
<comment type="subunit">
    <text evidence="8">Homodimer.</text>
</comment>
<comment type="catalytic activity">
    <reaction evidence="1 8">
        <text>D-fructose 6-phosphate + L-glutamine = D-glucosamine 6-phosphate + L-glutamate</text>
        <dbReference type="Rhea" id="RHEA:13237"/>
        <dbReference type="ChEBI" id="CHEBI:29985"/>
        <dbReference type="ChEBI" id="CHEBI:58359"/>
        <dbReference type="ChEBI" id="CHEBI:58725"/>
        <dbReference type="ChEBI" id="CHEBI:61527"/>
        <dbReference type="EC" id="2.6.1.16"/>
    </reaction>
</comment>
<dbReference type="InterPro" id="IPR035466">
    <property type="entry name" value="GlmS/AgaS_SIS"/>
</dbReference>
<dbReference type="NCBIfam" id="NF001484">
    <property type="entry name" value="PRK00331.1"/>
    <property type="match status" value="1"/>
</dbReference>
<evidence type="ECO:0000256" key="5">
    <source>
        <dbReference type="ARBA" id="ARBA00022679"/>
    </source>
</evidence>
<keyword evidence="12" id="KW-1185">Reference proteome</keyword>